<feature type="compositionally biased region" description="Basic and acidic residues" evidence="1">
    <location>
        <begin position="312"/>
        <end position="326"/>
    </location>
</feature>
<feature type="region of interest" description="Disordered" evidence="1">
    <location>
        <begin position="150"/>
        <end position="210"/>
    </location>
</feature>
<gene>
    <name evidence="2" type="ORF">B0T20DRAFT_355635</name>
</gene>
<feature type="region of interest" description="Disordered" evidence="1">
    <location>
        <begin position="290"/>
        <end position="465"/>
    </location>
</feature>
<feature type="non-terminal residue" evidence="2">
    <location>
        <position position="1"/>
    </location>
</feature>
<dbReference type="AlphaFoldDB" id="A0AAE0UAZ0"/>
<evidence type="ECO:0000313" key="2">
    <source>
        <dbReference type="EMBL" id="KAK3397463.1"/>
    </source>
</evidence>
<reference evidence="2" key="1">
    <citation type="journal article" date="2023" name="Mol. Phylogenet. Evol.">
        <title>Genome-scale phylogeny and comparative genomics of the fungal order Sordariales.</title>
        <authorList>
            <person name="Hensen N."/>
            <person name="Bonometti L."/>
            <person name="Westerberg I."/>
            <person name="Brannstrom I.O."/>
            <person name="Guillou S."/>
            <person name="Cros-Aarteil S."/>
            <person name="Calhoun S."/>
            <person name="Haridas S."/>
            <person name="Kuo A."/>
            <person name="Mondo S."/>
            <person name="Pangilinan J."/>
            <person name="Riley R."/>
            <person name="LaButti K."/>
            <person name="Andreopoulos B."/>
            <person name="Lipzen A."/>
            <person name="Chen C."/>
            <person name="Yan M."/>
            <person name="Daum C."/>
            <person name="Ng V."/>
            <person name="Clum A."/>
            <person name="Steindorff A."/>
            <person name="Ohm R.A."/>
            <person name="Martin F."/>
            <person name="Silar P."/>
            <person name="Natvig D.O."/>
            <person name="Lalanne C."/>
            <person name="Gautier V."/>
            <person name="Ament-Velasquez S.L."/>
            <person name="Kruys A."/>
            <person name="Hutchinson M.I."/>
            <person name="Powell A.J."/>
            <person name="Barry K."/>
            <person name="Miller A.N."/>
            <person name="Grigoriev I.V."/>
            <person name="Debuchy R."/>
            <person name="Gladieux P."/>
            <person name="Hiltunen Thoren M."/>
            <person name="Johannesson H."/>
        </authorList>
    </citation>
    <scope>NUCLEOTIDE SEQUENCE</scope>
    <source>
        <strain evidence="2">FGSC 1904</strain>
    </source>
</reference>
<keyword evidence="3" id="KW-1185">Reference proteome</keyword>
<feature type="region of interest" description="Disordered" evidence="1">
    <location>
        <begin position="22"/>
        <end position="109"/>
    </location>
</feature>
<protein>
    <submittedName>
        <fullName evidence="2">Uncharacterized protein</fullName>
    </submittedName>
</protein>
<evidence type="ECO:0000256" key="1">
    <source>
        <dbReference type="SAM" id="MobiDB-lite"/>
    </source>
</evidence>
<feature type="compositionally biased region" description="Low complexity" evidence="1">
    <location>
        <begin position="331"/>
        <end position="340"/>
    </location>
</feature>
<comment type="caution">
    <text evidence="2">The sequence shown here is derived from an EMBL/GenBank/DDBJ whole genome shotgun (WGS) entry which is preliminary data.</text>
</comment>
<evidence type="ECO:0000313" key="3">
    <source>
        <dbReference type="Proteomes" id="UP001281003"/>
    </source>
</evidence>
<accession>A0AAE0UAZ0</accession>
<feature type="compositionally biased region" description="Low complexity" evidence="1">
    <location>
        <begin position="425"/>
        <end position="436"/>
    </location>
</feature>
<feature type="compositionally biased region" description="Basic residues" evidence="1">
    <location>
        <begin position="48"/>
        <end position="59"/>
    </location>
</feature>
<dbReference type="EMBL" id="JAUTDP010000007">
    <property type="protein sequence ID" value="KAK3397463.1"/>
    <property type="molecule type" value="Genomic_DNA"/>
</dbReference>
<feature type="compositionally biased region" description="Basic and acidic residues" evidence="1">
    <location>
        <begin position="78"/>
        <end position="95"/>
    </location>
</feature>
<feature type="compositionally biased region" description="Low complexity" evidence="1">
    <location>
        <begin position="60"/>
        <end position="69"/>
    </location>
</feature>
<organism evidence="2 3">
    <name type="scientific">Sordaria brevicollis</name>
    <dbReference type="NCBI Taxonomy" id="83679"/>
    <lineage>
        <taxon>Eukaryota</taxon>
        <taxon>Fungi</taxon>
        <taxon>Dikarya</taxon>
        <taxon>Ascomycota</taxon>
        <taxon>Pezizomycotina</taxon>
        <taxon>Sordariomycetes</taxon>
        <taxon>Sordariomycetidae</taxon>
        <taxon>Sordariales</taxon>
        <taxon>Sordariaceae</taxon>
        <taxon>Sordaria</taxon>
    </lineage>
</organism>
<reference evidence="2" key="2">
    <citation type="submission" date="2023-07" db="EMBL/GenBank/DDBJ databases">
        <authorList>
            <consortium name="Lawrence Berkeley National Laboratory"/>
            <person name="Haridas S."/>
            <person name="Hensen N."/>
            <person name="Bonometti L."/>
            <person name="Westerberg I."/>
            <person name="Brannstrom I.O."/>
            <person name="Guillou S."/>
            <person name="Cros-Aarteil S."/>
            <person name="Calhoun S."/>
            <person name="Kuo A."/>
            <person name="Mondo S."/>
            <person name="Pangilinan J."/>
            <person name="Riley R."/>
            <person name="LaButti K."/>
            <person name="Andreopoulos B."/>
            <person name="Lipzen A."/>
            <person name="Chen C."/>
            <person name="Yanf M."/>
            <person name="Daum C."/>
            <person name="Ng V."/>
            <person name="Clum A."/>
            <person name="Steindorff A."/>
            <person name="Ohm R."/>
            <person name="Martin F."/>
            <person name="Silar P."/>
            <person name="Natvig D."/>
            <person name="Lalanne C."/>
            <person name="Gautier V."/>
            <person name="Ament-velasquez S.L."/>
            <person name="Kruys A."/>
            <person name="Hutchinson M.I."/>
            <person name="Powell A.J."/>
            <person name="Barry K."/>
            <person name="Miller A.N."/>
            <person name="Grigoriev I.V."/>
            <person name="Debuchy R."/>
            <person name="Gladieux P."/>
            <person name="Thoren M.H."/>
            <person name="Johannesson H."/>
        </authorList>
    </citation>
    <scope>NUCLEOTIDE SEQUENCE</scope>
    <source>
        <strain evidence="2">FGSC 1904</strain>
    </source>
</reference>
<sequence>EEQDIHNDNAVTEVIHQDVVALVDNDNVDTDPDWNDAGPATSANRVGRPPKRGRGRPRVNQRGGNSNRGRGIRKHPQVQKEPRPNDQPSGEKKTVDPFFGARTTRAAAKKEDMFLQEAIRTSTEPDSRHESRALPASAVAETIVMNTSSCPKVGLEKPRPNYAVQPLRKPKTPRKLPAQIMNDGKKPRGNGGRSSFSGGSQYHAQEFKQAPEALIHPNGFTKEKQEEALQRYGDDVVATFHPTWREILKTSDGGNDQTMPMDVWKSLLDPKLAPRFRAPLSARYRDLKTQWKQKVEQATPKRNASIQPGKRRHEEQQEKLPGKQQDEEAAADLQAQGLQQKHPDPQHKQPGKRLHREVDVESQGQGPVSPDAKRRKLAASPQPQPQPQPQPKSHPRSPSGGPRPTKKGSAWRLIRDQPPSSRNHTATATTDSSSASGKQLDMGGGGSAATETTTSPSKKFSFKIQTKNAVGKVQVQRKNSLMPEPR</sequence>
<proteinExistence type="predicted"/>
<dbReference type="Proteomes" id="UP001281003">
    <property type="component" value="Unassembled WGS sequence"/>
</dbReference>
<name>A0AAE0UAZ0_SORBR</name>
<feature type="compositionally biased region" description="Pro residues" evidence="1">
    <location>
        <begin position="382"/>
        <end position="392"/>
    </location>
</feature>